<name>A0A1Y1RUH9_9SPIO</name>
<dbReference type="EMBL" id="MWQY01000021">
    <property type="protein sequence ID" value="ORC32645.1"/>
    <property type="molecule type" value="Genomic_DNA"/>
</dbReference>
<dbReference type="Pfam" id="PF01943">
    <property type="entry name" value="Polysacc_synt"/>
    <property type="match status" value="1"/>
</dbReference>
<dbReference type="PANTHER" id="PTHR30250:SF26">
    <property type="entry name" value="PSMA PROTEIN"/>
    <property type="match status" value="1"/>
</dbReference>
<dbReference type="STRING" id="1963862.B4O97_15920"/>
<evidence type="ECO:0000256" key="2">
    <source>
        <dbReference type="ARBA" id="ARBA00022475"/>
    </source>
</evidence>
<feature type="transmembrane region" description="Helical" evidence="6">
    <location>
        <begin position="317"/>
        <end position="336"/>
    </location>
</feature>
<dbReference type="PANTHER" id="PTHR30250">
    <property type="entry name" value="PST FAMILY PREDICTED COLANIC ACID TRANSPORTER"/>
    <property type="match status" value="1"/>
</dbReference>
<feature type="transmembrane region" description="Helical" evidence="6">
    <location>
        <begin position="50"/>
        <end position="78"/>
    </location>
</feature>
<feature type="transmembrane region" description="Helical" evidence="6">
    <location>
        <begin position="135"/>
        <end position="158"/>
    </location>
</feature>
<feature type="transmembrane region" description="Helical" evidence="6">
    <location>
        <begin position="384"/>
        <end position="403"/>
    </location>
</feature>
<evidence type="ECO:0000256" key="4">
    <source>
        <dbReference type="ARBA" id="ARBA00022989"/>
    </source>
</evidence>
<reference evidence="7 8" key="1">
    <citation type="submission" date="2017-03" db="EMBL/GenBank/DDBJ databases">
        <title>Draft Genome sequence of Marispirochaeta sp. strain JC444.</title>
        <authorList>
            <person name="Shivani Y."/>
            <person name="Subhash Y."/>
            <person name="Sasikala C."/>
            <person name="Ramana C."/>
        </authorList>
    </citation>
    <scope>NUCLEOTIDE SEQUENCE [LARGE SCALE GENOMIC DNA]</scope>
    <source>
        <strain evidence="7 8">JC444</strain>
    </source>
</reference>
<evidence type="ECO:0000313" key="8">
    <source>
        <dbReference type="Proteomes" id="UP000192343"/>
    </source>
</evidence>
<feature type="transmembrane region" description="Helical" evidence="6">
    <location>
        <begin position="449"/>
        <end position="469"/>
    </location>
</feature>
<dbReference type="InterPro" id="IPR002797">
    <property type="entry name" value="Polysacc_synth"/>
</dbReference>
<feature type="transmembrane region" description="Helical" evidence="6">
    <location>
        <begin position="409"/>
        <end position="428"/>
    </location>
</feature>
<proteinExistence type="predicted"/>
<keyword evidence="3 6" id="KW-0812">Transmembrane</keyword>
<accession>A0A1Y1RUH9</accession>
<keyword evidence="4 6" id="KW-1133">Transmembrane helix</keyword>
<protein>
    <recommendedName>
        <fullName evidence="9">Polysaccharide biosynthesis protein C-terminal domain-containing protein</fullName>
    </recommendedName>
</protein>
<keyword evidence="5 6" id="KW-0472">Membrane</keyword>
<evidence type="ECO:0000256" key="6">
    <source>
        <dbReference type="SAM" id="Phobius"/>
    </source>
</evidence>
<feature type="transmembrane region" description="Helical" evidence="6">
    <location>
        <begin position="15"/>
        <end position="38"/>
    </location>
</feature>
<dbReference type="Proteomes" id="UP000192343">
    <property type="component" value="Unassembled WGS sequence"/>
</dbReference>
<keyword evidence="8" id="KW-1185">Reference proteome</keyword>
<evidence type="ECO:0000313" key="7">
    <source>
        <dbReference type="EMBL" id="ORC32645.1"/>
    </source>
</evidence>
<evidence type="ECO:0000256" key="1">
    <source>
        <dbReference type="ARBA" id="ARBA00004651"/>
    </source>
</evidence>
<comment type="caution">
    <text evidence="7">The sequence shown here is derived from an EMBL/GenBank/DDBJ whole genome shotgun (WGS) entry which is preliminary data.</text>
</comment>
<gene>
    <name evidence="7" type="ORF">B4O97_15920</name>
</gene>
<organism evidence="7 8">
    <name type="scientific">Marispirochaeta aestuarii</name>
    <dbReference type="NCBI Taxonomy" id="1963862"/>
    <lineage>
        <taxon>Bacteria</taxon>
        <taxon>Pseudomonadati</taxon>
        <taxon>Spirochaetota</taxon>
        <taxon>Spirochaetia</taxon>
        <taxon>Spirochaetales</taxon>
        <taxon>Spirochaetaceae</taxon>
        <taxon>Marispirochaeta</taxon>
    </lineage>
</organism>
<evidence type="ECO:0000256" key="5">
    <source>
        <dbReference type="ARBA" id="ARBA00023136"/>
    </source>
</evidence>
<feature type="transmembrane region" description="Helical" evidence="6">
    <location>
        <begin position="475"/>
        <end position="498"/>
    </location>
</feature>
<evidence type="ECO:0008006" key="9">
    <source>
        <dbReference type="Google" id="ProtNLM"/>
    </source>
</evidence>
<dbReference type="AlphaFoldDB" id="A0A1Y1RUH9"/>
<feature type="transmembrane region" description="Helical" evidence="6">
    <location>
        <begin position="164"/>
        <end position="185"/>
    </location>
</feature>
<feature type="transmembrane region" description="Helical" evidence="6">
    <location>
        <begin position="348"/>
        <end position="372"/>
    </location>
</feature>
<keyword evidence="2" id="KW-1003">Cell membrane</keyword>
<dbReference type="InterPro" id="IPR050833">
    <property type="entry name" value="Poly_Biosynth_Transport"/>
</dbReference>
<comment type="subcellular location">
    <subcellularLocation>
        <location evidence="1">Cell membrane</location>
        <topology evidence="1">Multi-pass membrane protein</topology>
    </subcellularLocation>
</comment>
<dbReference type="GO" id="GO:0005886">
    <property type="term" value="C:plasma membrane"/>
    <property type="evidence" value="ECO:0007669"/>
    <property type="project" value="UniProtKB-SubCell"/>
</dbReference>
<sequence length="520" mass="59293">MTKKSNNIIQFNKKLLAFNSLSAVIARGINLIILIWLQQYLLRRISAAEYSIYPVVLSVMMLVTIVRTILTSGVARYITEAYSLNDIDGVKEMTSTMVILQVSVATVLFVAGLFFSLHVNIILNIKSQFVLDAKIMFGIMVFSFCLQLALMPFTVGLFVKQKFILINVFNVLTTIFRALLLFFLLTRISNRVLWVVVSMETANIIRLSLTVFFSKKALPELRFSFNSFSWERGKKLLSYGGWAFVGRIANRIRTSADPIILNKFATPFDVTSFHLGFLFQKQIEDALLLITEPIMPGLTSLYVSKDFEKIRRTFTRFGRYATWAVLFFSIPVMVFNQEFMRLYVGEKYLLAGTVSLLILGSEILTLGIRMTHKIAVASGQIKPVALRSIFMQIINLLLTLYLVGYKQLGAFGSALSTALVFIFIKPFLEIPLGLKLAHLGYKQWIHETIIPGNMPAVISFMFLLFLKVLKTPDSWFLLGIETLIGLGVYVFVLLKFCLMSNDKEDLKKLFERKYRKLRKM</sequence>
<feature type="transmembrane region" description="Helical" evidence="6">
    <location>
        <begin position="98"/>
        <end position="123"/>
    </location>
</feature>
<evidence type="ECO:0000256" key="3">
    <source>
        <dbReference type="ARBA" id="ARBA00022692"/>
    </source>
</evidence>